<name>A0ABS1C1B1_9BACT</name>
<sequence length="336" mass="38277">MTLENRIAAFATLGQRLKNLSPDELQHLASRARSANSWFDLPNVTAAFQGIANLLEEQYLREWLFVYDFPQISPKKVGIVMAGNIPLVGFHDLLSVLISGHHALVKTSSDDPHLVKFVVEELLQIEPRFADYISFAELLKESEAIIATGSDNTARYFEYYFASRPHIIRKNRSSVAVLTGFETEEELHALGNDIFQYYGLGCRNISKFFVPEGYRFDKFYESIESYKSILDHHRYQNNYDYNKSILLVNGVPHFDNGFLLLTENAQTVSPISVIHYETFNGLPDLYRKMAEAEHKTQCVVSSAGWYPKSFPFGQAQCPMVWDYADGVDTLAFLAKL</sequence>
<evidence type="ECO:0000313" key="2">
    <source>
        <dbReference type="EMBL" id="MBK0402335.1"/>
    </source>
</evidence>
<protein>
    <submittedName>
        <fullName evidence="2">Acyl-CoA reductase</fullName>
    </submittedName>
</protein>
<dbReference type="RefSeq" id="WP_200505086.1">
    <property type="nucleotide sequence ID" value="NZ_JAEHFX010000002.1"/>
</dbReference>
<keyword evidence="3" id="KW-1185">Reference proteome</keyword>
<dbReference type="Proteomes" id="UP000644147">
    <property type="component" value="Unassembled WGS sequence"/>
</dbReference>
<evidence type="ECO:0000313" key="3">
    <source>
        <dbReference type="Proteomes" id="UP000644147"/>
    </source>
</evidence>
<accession>A0ABS1C1B1</accession>
<dbReference type="Pfam" id="PF05893">
    <property type="entry name" value="LuxC"/>
    <property type="match status" value="1"/>
</dbReference>
<keyword evidence="1" id="KW-0521">NADP</keyword>
<gene>
    <name evidence="2" type="ORF">I5M27_05025</name>
</gene>
<dbReference type="SUPFAM" id="SSF53720">
    <property type="entry name" value="ALDH-like"/>
    <property type="match status" value="1"/>
</dbReference>
<dbReference type="InterPro" id="IPR016161">
    <property type="entry name" value="Ald_DH/histidinol_DH"/>
</dbReference>
<dbReference type="InterPro" id="IPR008670">
    <property type="entry name" value="CoA_reduct_LuxC"/>
</dbReference>
<proteinExistence type="predicted"/>
<comment type="caution">
    <text evidence="2">The sequence shown here is derived from an EMBL/GenBank/DDBJ whole genome shotgun (WGS) entry which is preliminary data.</text>
</comment>
<dbReference type="EMBL" id="JAEHFX010000002">
    <property type="protein sequence ID" value="MBK0402335.1"/>
    <property type="molecule type" value="Genomic_DNA"/>
</dbReference>
<reference evidence="2 3" key="1">
    <citation type="submission" date="2020-12" db="EMBL/GenBank/DDBJ databases">
        <title>Bacterial novel species Adhaeribacter sp. BT258 isolated from soil.</title>
        <authorList>
            <person name="Jung H.-Y."/>
        </authorList>
    </citation>
    <scope>NUCLEOTIDE SEQUENCE [LARGE SCALE GENOMIC DNA]</scope>
    <source>
        <strain evidence="2 3">BT258</strain>
    </source>
</reference>
<evidence type="ECO:0000256" key="1">
    <source>
        <dbReference type="ARBA" id="ARBA00022857"/>
    </source>
</evidence>
<organism evidence="2 3">
    <name type="scientific">Adhaeribacter terrigena</name>
    <dbReference type="NCBI Taxonomy" id="2793070"/>
    <lineage>
        <taxon>Bacteria</taxon>
        <taxon>Pseudomonadati</taxon>
        <taxon>Bacteroidota</taxon>
        <taxon>Cytophagia</taxon>
        <taxon>Cytophagales</taxon>
        <taxon>Hymenobacteraceae</taxon>
        <taxon>Adhaeribacter</taxon>
    </lineage>
</organism>